<dbReference type="Proteomes" id="UP001157502">
    <property type="component" value="Chromosome 7"/>
</dbReference>
<comment type="caution">
    <text evidence="1">The sequence shown here is derived from an EMBL/GenBank/DDBJ whole genome shotgun (WGS) entry which is preliminary data.</text>
</comment>
<name>A0ACC2H0G8_DALPE</name>
<reference evidence="1" key="1">
    <citation type="submission" date="2021-05" db="EMBL/GenBank/DDBJ databases">
        <authorList>
            <person name="Pan Q."/>
            <person name="Jouanno E."/>
            <person name="Zahm M."/>
            <person name="Klopp C."/>
            <person name="Cabau C."/>
            <person name="Louis A."/>
            <person name="Berthelot C."/>
            <person name="Parey E."/>
            <person name="Roest Crollius H."/>
            <person name="Montfort J."/>
            <person name="Robinson-Rechavi M."/>
            <person name="Bouchez O."/>
            <person name="Lampietro C."/>
            <person name="Lopez Roques C."/>
            <person name="Donnadieu C."/>
            <person name="Postlethwait J."/>
            <person name="Bobe J."/>
            <person name="Dillon D."/>
            <person name="Chandos A."/>
            <person name="von Hippel F."/>
            <person name="Guiguen Y."/>
        </authorList>
    </citation>
    <scope>NUCLEOTIDE SEQUENCE</scope>
    <source>
        <strain evidence="1">YG-Jan2019</strain>
    </source>
</reference>
<proteinExistence type="predicted"/>
<evidence type="ECO:0000313" key="1">
    <source>
        <dbReference type="EMBL" id="KAJ8009053.1"/>
    </source>
</evidence>
<organism evidence="1 2">
    <name type="scientific">Dallia pectoralis</name>
    <name type="common">Alaska blackfish</name>
    <dbReference type="NCBI Taxonomy" id="75939"/>
    <lineage>
        <taxon>Eukaryota</taxon>
        <taxon>Metazoa</taxon>
        <taxon>Chordata</taxon>
        <taxon>Craniata</taxon>
        <taxon>Vertebrata</taxon>
        <taxon>Euteleostomi</taxon>
        <taxon>Actinopterygii</taxon>
        <taxon>Neopterygii</taxon>
        <taxon>Teleostei</taxon>
        <taxon>Protacanthopterygii</taxon>
        <taxon>Esociformes</taxon>
        <taxon>Umbridae</taxon>
        <taxon>Dallia</taxon>
    </lineage>
</organism>
<protein>
    <submittedName>
        <fullName evidence="1">Uncharacterized protein</fullName>
    </submittedName>
</protein>
<dbReference type="EMBL" id="CM055734">
    <property type="protein sequence ID" value="KAJ8009053.1"/>
    <property type="molecule type" value="Genomic_DNA"/>
</dbReference>
<keyword evidence="2" id="KW-1185">Reference proteome</keyword>
<accession>A0ACC2H0G8</accession>
<sequence>MSTTEEDTLIENCTAVNVPVYKMYASVMILEFILAVPLNLSVLYLFIFKLKFWKPNSNNIFLFNLVLADLLLLVCLPVNAYNYIQGERYSSEQEVCKTMFFMLFLNRGASIAFLTVIAVDRYFNVVHPGKKNIVLRKSPHISVLIWVILLPLTLPTMLKPGCCNSHGDITDTLREVVFFTQILIPFCVLVYCTIPIVNRLKKQTIGDTTKLRRAVFLVTLVMLVFSFCFLPCTLARIVLLVVRKLNWENAKDIWVQVYDGLIVLSYMDCLIDPYVYCLSSSKFKSLYLSTFCPCLASTVEEPTDTNSVETPGNVKRKSNPMYYNK</sequence>
<evidence type="ECO:0000313" key="2">
    <source>
        <dbReference type="Proteomes" id="UP001157502"/>
    </source>
</evidence>
<gene>
    <name evidence="1" type="ORF">DPEC_G00084850</name>
</gene>